<evidence type="ECO:0000313" key="3">
    <source>
        <dbReference type="Proteomes" id="UP000248134"/>
    </source>
</evidence>
<feature type="region of interest" description="Disordered" evidence="1">
    <location>
        <begin position="45"/>
        <end position="194"/>
    </location>
</feature>
<dbReference type="Proteomes" id="UP000248134">
    <property type="component" value="Unassembled WGS sequence"/>
</dbReference>
<evidence type="ECO:0000256" key="1">
    <source>
        <dbReference type="SAM" id="MobiDB-lite"/>
    </source>
</evidence>
<dbReference type="OrthoDB" id="7353918at2"/>
<feature type="compositionally biased region" description="Basic and acidic residues" evidence="1">
    <location>
        <begin position="122"/>
        <end position="156"/>
    </location>
</feature>
<reference evidence="2 3" key="1">
    <citation type="submission" date="2018-06" db="EMBL/GenBank/DDBJ databases">
        <title>Draft Whole-Genome Sequence of the purple photosynthetic bacterium Rhodospeudomonas palustris XCP.</title>
        <authorList>
            <person name="Rayyan A."/>
            <person name="Meyer T.E."/>
            <person name="Kyndt J.A."/>
        </authorList>
    </citation>
    <scope>NUCLEOTIDE SEQUENCE [LARGE SCALE GENOMIC DNA]</scope>
    <source>
        <strain evidence="2 3">XCP</strain>
    </source>
</reference>
<comment type="caution">
    <text evidence="2">The sequence shown here is derived from an EMBL/GenBank/DDBJ whole genome shotgun (WGS) entry which is preliminary data.</text>
</comment>
<dbReference type="InterPro" id="IPR009363">
    <property type="entry name" value="Phage_Mu_Gp16"/>
</dbReference>
<feature type="compositionally biased region" description="Low complexity" evidence="1">
    <location>
        <begin position="45"/>
        <end position="57"/>
    </location>
</feature>
<sequence length="388" mass="42278">MPPRKRSVGSDWPLPSPSAPTAAMAMTTSGSASISCARSWRSWDSATSSRATALATTSPPPTRRRSSSPRRAHSPLVAARRCHDGANRSHRLRRDRAGSDADAAALARRHGARPAHGALGRGQDRTAASERRDLDRADGTRPRGDRGAPRSPEATRRCRGRDRRADPAQDDEFMDQQQSRPDRSTAMTTASTAARASAPQIAKIHVLAKQAGIDEDCRRDMMFSVCGKRSAADLTPGEAVAVIDRLKGASKPDIDGPYGKKLRALWISGWHLGVVHNRTDAAMLAFLERQTGIERTRWLRAATDARKAVEALKLWLSREAGVQWPAGDDPLAVRRAVIEAQRKRLVALDELVAYFEPADTAEGLDKLIALLGDRLRRALASIATSTRY</sequence>
<feature type="compositionally biased region" description="Low complexity" evidence="1">
    <location>
        <begin position="184"/>
        <end position="194"/>
    </location>
</feature>
<feature type="region of interest" description="Disordered" evidence="1">
    <location>
        <begin position="1"/>
        <end position="31"/>
    </location>
</feature>
<dbReference type="Pfam" id="PF06252">
    <property type="entry name" value="GemA"/>
    <property type="match status" value="1"/>
</dbReference>
<feature type="compositionally biased region" description="Basic residues" evidence="1">
    <location>
        <begin position="62"/>
        <end position="73"/>
    </location>
</feature>
<evidence type="ECO:0000313" key="2">
    <source>
        <dbReference type="EMBL" id="PZA12579.1"/>
    </source>
</evidence>
<name>A0A323UJH2_RHOPL</name>
<dbReference type="EMBL" id="QKQS01000013">
    <property type="protein sequence ID" value="PZA12579.1"/>
    <property type="molecule type" value="Genomic_DNA"/>
</dbReference>
<feature type="compositionally biased region" description="Low complexity" evidence="1">
    <location>
        <begin position="19"/>
        <end position="31"/>
    </location>
</feature>
<accession>A0A323UJH2</accession>
<dbReference type="AlphaFoldDB" id="A0A323UJH2"/>
<proteinExistence type="predicted"/>
<protein>
    <recommendedName>
        <fullName evidence="4">Mu-like prophage protein gp16</fullName>
    </recommendedName>
</protein>
<gene>
    <name evidence="2" type="ORF">DNX69_10740</name>
</gene>
<evidence type="ECO:0008006" key="4">
    <source>
        <dbReference type="Google" id="ProtNLM"/>
    </source>
</evidence>
<organism evidence="2 3">
    <name type="scientific">Rhodopseudomonas palustris</name>
    <dbReference type="NCBI Taxonomy" id="1076"/>
    <lineage>
        <taxon>Bacteria</taxon>
        <taxon>Pseudomonadati</taxon>
        <taxon>Pseudomonadota</taxon>
        <taxon>Alphaproteobacteria</taxon>
        <taxon>Hyphomicrobiales</taxon>
        <taxon>Nitrobacteraceae</taxon>
        <taxon>Rhodopseudomonas</taxon>
    </lineage>
</organism>